<evidence type="ECO:0000256" key="1">
    <source>
        <dbReference type="SAM" id="MobiDB-lite"/>
    </source>
</evidence>
<dbReference type="AlphaFoldDB" id="A0ABD3ILK5"/>
<dbReference type="Proteomes" id="UP001634007">
    <property type="component" value="Unassembled WGS sequence"/>
</dbReference>
<dbReference type="EMBL" id="JBJKBG010000011">
    <property type="protein sequence ID" value="KAL3715867.1"/>
    <property type="molecule type" value="Genomic_DNA"/>
</dbReference>
<organism evidence="2 3">
    <name type="scientific">Eucalyptus globulus</name>
    <name type="common">Tasmanian blue gum</name>
    <dbReference type="NCBI Taxonomy" id="34317"/>
    <lineage>
        <taxon>Eukaryota</taxon>
        <taxon>Viridiplantae</taxon>
        <taxon>Streptophyta</taxon>
        <taxon>Embryophyta</taxon>
        <taxon>Tracheophyta</taxon>
        <taxon>Spermatophyta</taxon>
        <taxon>Magnoliopsida</taxon>
        <taxon>eudicotyledons</taxon>
        <taxon>Gunneridae</taxon>
        <taxon>Pentapetalae</taxon>
        <taxon>rosids</taxon>
        <taxon>malvids</taxon>
        <taxon>Myrtales</taxon>
        <taxon>Myrtaceae</taxon>
        <taxon>Myrtoideae</taxon>
        <taxon>Eucalypteae</taxon>
        <taxon>Eucalyptus</taxon>
    </lineage>
</organism>
<evidence type="ECO:0000313" key="3">
    <source>
        <dbReference type="Proteomes" id="UP001634007"/>
    </source>
</evidence>
<keyword evidence="3" id="KW-1185">Reference proteome</keyword>
<sequence length="88" mass="9235">MAGAGRSPSQLRQRAIESKPDKSQPEAGKAPRVEAKERIKDGEQKGRREKRRKDLSGGGDLAAAAAAAAAGGGGFHFRGRRRISVAPS</sequence>
<evidence type="ECO:0000313" key="2">
    <source>
        <dbReference type="EMBL" id="KAL3715867.1"/>
    </source>
</evidence>
<proteinExistence type="predicted"/>
<gene>
    <name evidence="2" type="ORF">ACJRO7_007596</name>
</gene>
<feature type="compositionally biased region" description="Basic and acidic residues" evidence="1">
    <location>
        <begin position="14"/>
        <end position="46"/>
    </location>
</feature>
<reference evidence="2 3" key="1">
    <citation type="submission" date="2024-11" db="EMBL/GenBank/DDBJ databases">
        <title>Chromosome-level genome assembly of Eucalyptus globulus Labill. provides insights into its genome evolution.</title>
        <authorList>
            <person name="Li X."/>
        </authorList>
    </citation>
    <scope>NUCLEOTIDE SEQUENCE [LARGE SCALE GENOMIC DNA]</scope>
    <source>
        <strain evidence="2">CL2024</strain>
        <tissue evidence="2">Fresh tender leaves</tissue>
    </source>
</reference>
<protein>
    <recommendedName>
        <fullName evidence="4">Small EDRK-rich factor-like N-terminal domain-containing protein</fullName>
    </recommendedName>
</protein>
<evidence type="ECO:0008006" key="4">
    <source>
        <dbReference type="Google" id="ProtNLM"/>
    </source>
</evidence>
<comment type="caution">
    <text evidence="2">The sequence shown here is derived from an EMBL/GenBank/DDBJ whole genome shotgun (WGS) entry which is preliminary data.</text>
</comment>
<name>A0ABD3ILK5_EUCGL</name>
<accession>A0ABD3ILK5</accession>
<feature type="region of interest" description="Disordered" evidence="1">
    <location>
        <begin position="1"/>
        <end position="60"/>
    </location>
</feature>